<keyword evidence="2" id="KW-1185">Reference proteome</keyword>
<reference evidence="1" key="1">
    <citation type="submission" date="2022-08" db="EMBL/GenBank/DDBJ databases">
        <title>Novel sulfate-reducing endosymbionts in the free-living metamonad Anaeramoeba.</title>
        <authorList>
            <person name="Jerlstrom-Hultqvist J."/>
            <person name="Cepicka I."/>
            <person name="Gallot-Lavallee L."/>
            <person name="Salas-Leiva D."/>
            <person name="Curtis B.A."/>
            <person name="Zahonova K."/>
            <person name="Pipaliya S."/>
            <person name="Dacks J."/>
            <person name="Roger A.J."/>
        </authorList>
    </citation>
    <scope>NUCLEOTIDE SEQUENCE</scope>
    <source>
        <strain evidence="1">Schooner1</strain>
    </source>
</reference>
<proteinExistence type="predicted"/>
<sequence length="179" mass="20869">MREAKKLLEIFFNNKRCKEKSLIRMMQGKKPNFKKVKVGSKGRVCRIEKLNTVLTQRIDQQKNLQGGNKFLNNPNYTSPNILKISSNEILLRQCQDKIRSLILKKLSVSQSNPTLSLNINTSLDAYVNVIIENLQRTRAITISEMVLLLNQNFDPIETNDLYFEQIKKEIIKYLQKKKL</sequence>
<accession>A0ABQ8Z7R4</accession>
<dbReference type="Proteomes" id="UP001150062">
    <property type="component" value="Unassembled WGS sequence"/>
</dbReference>
<evidence type="ECO:0000313" key="1">
    <source>
        <dbReference type="EMBL" id="KAJ6252931.1"/>
    </source>
</evidence>
<dbReference type="EMBL" id="JAOAOG010000036">
    <property type="protein sequence ID" value="KAJ6252931.1"/>
    <property type="molecule type" value="Genomic_DNA"/>
</dbReference>
<name>A0ABQ8Z7R4_9EUKA</name>
<organism evidence="1 2">
    <name type="scientific">Anaeramoeba flamelloides</name>
    <dbReference type="NCBI Taxonomy" id="1746091"/>
    <lineage>
        <taxon>Eukaryota</taxon>
        <taxon>Metamonada</taxon>
        <taxon>Anaeramoebidae</taxon>
        <taxon>Anaeramoeba</taxon>
    </lineage>
</organism>
<evidence type="ECO:0000313" key="2">
    <source>
        <dbReference type="Proteomes" id="UP001150062"/>
    </source>
</evidence>
<gene>
    <name evidence="1" type="ORF">M0813_13634</name>
</gene>
<comment type="caution">
    <text evidence="1">The sequence shown here is derived from an EMBL/GenBank/DDBJ whole genome shotgun (WGS) entry which is preliminary data.</text>
</comment>
<protein>
    <submittedName>
        <fullName evidence="1">Uncharacterized protein</fullName>
    </submittedName>
</protein>